<evidence type="ECO:0000256" key="1">
    <source>
        <dbReference type="SAM" id="MobiDB-lite"/>
    </source>
</evidence>
<gene>
    <name evidence="3" type="ORF">RDB_LOCUS101965</name>
</gene>
<name>A0A8H3BWU4_9AGAM</name>
<keyword evidence="2" id="KW-1133">Transmembrane helix</keyword>
<keyword evidence="2" id="KW-0812">Transmembrane</keyword>
<dbReference type="InterPro" id="IPR010640">
    <property type="entry name" value="Low_temperature_requirement_A"/>
</dbReference>
<feature type="region of interest" description="Disordered" evidence="1">
    <location>
        <begin position="63"/>
        <end position="90"/>
    </location>
</feature>
<feature type="compositionally biased region" description="Basic and acidic residues" evidence="1">
    <location>
        <begin position="356"/>
        <end position="372"/>
    </location>
</feature>
<feature type="transmembrane region" description="Helical" evidence="2">
    <location>
        <begin position="127"/>
        <end position="150"/>
    </location>
</feature>
<reference evidence="3" key="1">
    <citation type="submission" date="2021-01" db="EMBL/GenBank/DDBJ databases">
        <authorList>
            <person name="Kaushik A."/>
        </authorList>
    </citation>
    <scope>NUCLEOTIDE SEQUENCE</scope>
    <source>
        <strain evidence="3">AG4-R118</strain>
    </source>
</reference>
<protein>
    <recommendedName>
        <fullName evidence="5">Transmembrane protein</fullName>
    </recommendedName>
</protein>
<evidence type="ECO:0000313" key="3">
    <source>
        <dbReference type="EMBL" id="CAE6468026.1"/>
    </source>
</evidence>
<comment type="caution">
    <text evidence="3">The sequence shown here is derived from an EMBL/GenBank/DDBJ whole genome shotgun (WGS) entry which is preliminary data.</text>
</comment>
<dbReference type="EMBL" id="CAJMWX010001107">
    <property type="protein sequence ID" value="CAE6468026.1"/>
    <property type="molecule type" value="Genomic_DNA"/>
</dbReference>
<evidence type="ECO:0000313" key="4">
    <source>
        <dbReference type="Proteomes" id="UP000663888"/>
    </source>
</evidence>
<dbReference type="PANTHER" id="PTHR42101:SF1">
    <property type="entry name" value="LOW TEMPERATURE REQUIREMENT A"/>
    <property type="match status" value="1"/>
</dbReference>
<keyword evidence="2" id="KW-0472">Membrane</keyword>
<evidence type="ECO:0000256" key="2">
    <source>
        <dbReference type="SAM" id="Phobius"/>
    </source>
</evidence>
<feature type="transmembrane region" description="Helical" evidence="2">
    <location>
        <begin position="156"/>
        <end position="174"/>
    </location>
</feature>
<feature type="transmembrane region" description="Helical" evidence="2">
    <location>
        <begin position="307"/>
        <end position="326"/>
    </location>
</feature>
<dbReference type="Proteomes" id="UP000663888">
    <property type="component" value="Unassembled WGS sequence"/>
</dbReference>
<feature type="transmembrane region" description="Helical" evidence="2">
    <location>
        <begin position="434"/>
        <end position="457"/>
    </location>
</feature>
<feature type="transmembrane region" description="Helical" evidence="2">
    <location>
        <begin position="273"/>
        <end position="295"/>
    </location>
</feature>
<evidence type="ECO:0008006" key="5">
    <source>
        <dbReference type="Google" id="ProtNLM"/>
    </source>
</evidence>
<proteinExistence type="predicted"/>
<sequence length="758" mass="84751">MSAPPPARRISSTSTNGPGADPRTRPQTNRRSSSLIKDPDVVAHPDLVDLRYNQWRRFTRDPFMPPLDGESESKKPKVENQAEPDSDYPRRVRYPGSGWTHLFYDLAWTATFATLSQNGKFDEPLDLLSYFAFFAAVLWLWASQTLYSIHFYTNDWFHLTSIFLQLFIFGMLAATTNGYDVTTYISRTPGGDSLNSPESQEPLSGEEELEEFAANRVAELSARAMAVAFAATRFIHLLQYVRACIYARWGKGAPKRGYTGWGRYVFDYVHPQIFAILIGLIFSNFIFFAVVGIVFTEFGITRLGASLKLGLWIGGFLLEIGSHLWYPIMRRINYFQVKVVGHETIQDDNTPLNDDGESKTESKTTPHDKNTIGDETSGNPEAEIGPNSKVGANPLPLAGVKLSERLDTITTIILGEGINGFAGTLTSILTAPGVWRVVGTNVVSAAFIIWFIVYIYFEGPTASNPSGEGLRRLVWMVTYLPFLSSIFLLLIGIKNQFILTSTISTVDKTFNDFTGLLIQQGLSKETVTNPDFQSNRILKDFLFARGMVWSDELDKLVNGANLQDATEWRDRVIAWTMRLSLDMIIKSYEASDTSQARKQSGILICLGVQSIVHSRIRDRYQWGVIISRLLMGLILALLLLLNLGTYQAYYIPISLKGQRARVYNWLDANWILPTIALAYGVEFLVELILAFFAKRATAEAKTRTRAKAAFTAVAVAVAAGRTEIPEHIAPASPKPPRVISPPPFLDEKERRVSEITAI</sequence>
<feature type="region of interest" description="Disordered" evidence="1">
    <location>
        <begin position="346"/>
        <end position="390"/>
    </location>
</feature>
<dbReference type="AlphaFoldDB" id="A0A8H3BWU4"/>
<feature type="region of interest" description="Disordered" evidence="1">
    <location>
        <begin position="1"/>
        <end position="40"/>
    </location>
</feature>
<feature type="transmembrane region" description="Helical" evidence="2">
    <location>
        <begin position="670"/>
        <end position="693"/>
    </location>
</feature>
<dbReference type="PANTHER" id="PTHR42101">
    <property type="entry name" value="CHROMOSOME 16, WHOLE GENOME SHOTGUN SEQUENCE"/>
    <property type="match status" value="1"/>
</dbReference>
<feature type="compositionally biased region" description="Basic and acidic residues" evidence="1">
    <location>
        <begin position="71"/>
        <end position="80"/>
    </location>
</feature>
<feature type="transmembrane region" description="Helical" evidence="2">
    <location>
        <begin position="473"/>
        <end position="493"/>
    </location>
</feature>
<feature type="compositionally biased region" description="Polar residues" evidence="1">
    <location>
        <begin position="25"/>
        <end position="35"/>
    </location>
</feature>
<dbReference type="Pfam" id="PF06772">
    <property type="entry name" value="LtrA"/>
    <property type="match status" value="1"/>
</dbReference>
<accession>A0A8H3BWU4</accession>
<feature type="transmembrane region" description="Helical" evidence="2">
    <location>
        <begin position="625"/>
        <end position="650"/>
    </location>
</feature>
<organism evidence="3 4">
    <name type="scientific">Rhizoctonia solani</name>
    <dbReference type="NCBI Taxonomy" id="456999"/>
    <lineage>
        <taxon>Eukaryota</taxon>
        <taxon>Fungi</taxon>
        <taxon>Dikarya</taxon>
        <taxon>Basidiomycota</taxon>
        <taxon>Agaricomycotina</taxon>
        <taxon>Agaricomycetes</taxon>
        <taxon>Cantharellales</taxon>
        <taxon>Ceratobasidiaceae</taxon>
        <taxon>Rhizoctonia</taxon>
    </lineage>
</organism>